<comment type="subcellular location">
    <subcellularLocation>
        <location evidence="1">Membrane</location>
        <topology evidence="1">Multi-pass membrane protein</topology>
    </subcellularLocation>
</comment>
<dbReference type="OrthoDB" id="9999863at2759"/>
<keyword evidence="2 7" id="KW-0813">Transport</keyword>
<feature type="transmembrane region" description="Helical" evidence="7">
    <location>
        <begin position="763"/>
        <end position="787"/>
    </location>
</feature>
<dbReference type="PANTHER" id="PTHR31064:SF37">
    <property type="entry name" value="TRANSPORTER, PUTATIVE (EUROFUNG)-RELATED"/>
    <property type="match status" value="1"/>
</dbReference>
<feature type="region of interest" description="Disordered" evidence="8">
    <location>
        <begin position="684"/>
        <end position="715"/>
    </location>
</feature>
<evidence type="ECO:0000256" key="3">
    <source>
        <dbReference type="ARBA" id="ARBA00022692"/>
    </source>
</evidence>
<organism evidence="9 10">
    <name type="scientific">Coniochaeta pulveracea</name>
    <dbReference type="NCBI Taxonomy" id="177199"/>
    <lineage>
        <taxon>Eukaryota</taxon>
        <taxon>Fungi</taxon>
        <taxon>Dikarya</taxon>
        <taxon>Ascomycota</taxon>
        <taxon>Pezizomycotina</taxon>
        <taxon>Sordariomycetes</taxon>
        <taxon>Sordariomycetidae</taxon>
        <taxon>Coniochaetales</taxon>
        <taxon>Coniochaetaceae</taxon>
        <taxon>Coniochaeta</taxon>
    </lineage>
</organism>
<keyword evidence="10" id="KW-1185">Reference proteome</keyword>
<sequence length="848" mass="94714">MPYRRLHISGLYRCFGGTRCRQPGAAMSRLDTFLDDHPRIAKVVSNLRSILPPLNFITVHYAYFIIVPLVASVIFWGSSRPSQSISYVDSLFLVSSAMTEAGLNTVNLSTMTVWQQIILWLLIMSGSTIWVSIWTVLARKHVFEQRFKDIVRTHRLTGSHRDGSAISFGLPMIRRFTSFRRARTAPAEESGLPLPGTGSRIVVPPGPQVSMSNHLREYPVECPGRPITLNRTNSVPELEQDLELAPAPRVKEHSGEAPPATPADQTGHIAFLDDPRRTVPAPIPTSDATPVAASGSRPHTPDLQARPSRRPQAGTGSGQKYGDHENEKRLGFDMRHFLAHRHSGRNGQFHDLTTEEREHLGGCEYRALKVLAVIVPLYFFLWQFLGCLALGAWINNNMPDTARSNGFNPWWLGAFNGVSAFNNSGMSLLDANMIPFEEAYYILITMGLLILAGNTAYPIFLRLIVWTVLKLLRSTTSEDDLTEVKATFEFILKYPRRVYTNLFPSRQTWWLVFMLICLNCVDWVAFELLNLGNPVIESIPKGARVLDGLFQALAVRSGGFYVVPISSVYIGLQVLYVIMMYISVYPVVITMRNSNVYEERSLGIYADDSSSDSSSDIDLETADSNGHPLQTASTTQSNYSPTRRGSLRSPQSIRPTLIRRVSSSVPASQIGRAVRRSLIRWHGVGVPTPPRPSSPIAQPAPRRSHATRSPNTSRESRINFISQQIHGQLAHDIWWLVLAVLIITTIETSHFNSDPVTYSVFNVIFEVVSAYGCVGISVGLPNAAYSFSGAWHAPSKLVLVVVMLRGRHRGLPVALDRAVRLPGDQLHRDEDEDWRIRRSMTQRRMSGE</sequence>
<keyword evidence="6 7" id="KW-0472">Membrane</keyword>
<feature type="transmembrane region" description="Helical" evidence="7">
    <location>
        <begin position="370"/>
        <end position="394"/>
    </location>
</feature>
<dbReference type="InterPro" id="IPR051143">
    <property type="entry name" value="TrkH_K-transport"/>
</dbReference>
<feature type="transmembrane region" description="Helical" evidence="7">
    <location>
        <begin position="733"/>
        <end position="751"/>
    </location>
</feature>
<dbReference type="Pfam" id="PF02386">
    <property type="entry name" value="TrkH"/>
    <property type="match status" value="1"/>
</dbReference>
<dbReference type="Proteomes" id="UP000275385">
    <property type="component" value="Unassembled WGS sequence"/>
</dbReference>
<dbReference type="PIRSF" id="PIRSF002450">
    <property type="entry name" value="K+_transpter_TRK"/>
    <property type="match status" value="1"/>
</dbReference>
<dbReference type="STRING" id="177199.A0A420Y0I8"/>
<comment type="caution">
    <text evidence="9">The sequence shown here is derived from an EMBL/GenBank/DDBJ whole genome shotgun (WGS) entry which is preliminary data.</text>
</comment>
<evidence type="ECO:0000256" key="4">
    <source>
        <dbReference type="ARBA" id="ARBA00022989"/>
    </source>
</evidence>
<evidence type="ECO:0000256" key="6">
    <source>
        <dbReference type="ARBA" id="ARBA00023136"/>
    </source>
</evidence>
<proteinExistence type="inferred from homology"/>
<name>A0A420Y0I8_9PEZI</name>
<evidence type="ECO:0000256" key="7">
    <source>
        <dbReference type="PIRNR" id="PIRNR002450"/>
    </source>
</evidence>
<feature type="transmembrane region" description="Helical" evidence="7">
    <location>
        <begin position="54"/>
        <end position="76"/>
    </location>
</feature>
<feature type="transmembrane region" description="Helical" evidence="7">
    <location>
        <begin position="439"/>
        <end position="465"/>
    </location>
</feature>
<accession>A0A420Y0I8</accession>
<dbReference type="GO" id="GO:0030007">
    <property type="term" value="P:intracellular potassium ion homeostasis"/>
    <property type="evidence" value="ECO:0007669"/>
    <property type="project" value="UniProtKB-UniRule"/>
</dbReference>
<comment type="similarity">
    <text evidence="7">Belongs to the TrkH potassium transport family.</text>
</comment>
<feature type="transmembrane region" description="Helical" evidence="7">
    <location>
        <begin position="559"/>
        <end position="582"/>
    </location>
</feature>
<feature type="region of interest" description="Disordered" evidence="8">
    <location>
        <begin position="275"/>
        <end position="325"/>
    </location>
</feature>
<evidence type="ECO:0000313" key="9">
    <source>
        <dbReference type="EMBL" id="RKU41280.1"/>
    </source>
</evidence>
<dbReference type="InterPro" id="IPR015958">
    <property type="entry name" value="Trk1_fungi"/>
</dbReference>
<reference evidence="9 10" key="1">
    <citation type="submission" date="2018-08" db="EMBL/GenBank/DDBJ databases">
        <title>Draft genome of the lignicolous fungus Coniochaeta pulveracea.</title>
        <authorList>
            <person name="Borstlap C.J."/>
            <person name="De Witt R.N."/>
            <person name="Botha A."/>
            <person name="Volschenk H."/>
        </authorList>
    </citation>
    <scope>NUCLEOTIDE SEQUENCE [LARGE SCALE GENOMIC DNA]</scope>
    <source>
        <strain evidence="9 10">CAB683</strain>
    </source>
</reference>
<dbReference type="PANTHER" id="PTHR31064">
    <property type="entry name" value="POTASSIUM TRANSPORT PROTEIN DDB_G0292412-RELATED"/>
    <property type="match status" value="1"/>
</dbReference>
<evidence type="ECO:0000256" key="5">
    <source>
        <dbReference type="ARBA" id="ARBA00023065"/>
    </source>
</evidence>
<feature type="transmembrane region" description="Helical" evidence="7">
    <location>
        <begin position="117"/>
        <end position="138"/>
    </location>
</feature>
<dbReference type="GO" id="GO:0140107">
    <property type="term" value="F:high-affinity potassium ion transmembrane transporter activity"/>
    <property type="evidence" value="ECO:0007669"/>
    <property type="project" value="TreeGrafter"/>
</dbReference>
<keyword evidence="7" id="KW-0630">Potassium</keyword>
<evidence type="ECO:0000256" key="2">
    <source>
        <dbReference type="ARBA" id="ARBA00022448"/>
    </source>
</evidence>
<feature type="region of interest" description="Disordered" evidence="8">
    <location>
        <begin position="607"/>
        <end position="651"/>
    </location>
</feature>
<keyword evidence="4 7" id="KW-1133">Transmembrane helix</keyword>
<keyword evidence="5 7" id="KW-0406">Ion transport</keyword>
<dbReference type="InterPro" id="IPR003445">
    <property type="entry name" value="Cat_transpt"/>
</dbReference>
<feature type="region of interest" description="Disordered" evidence="8">
    <location>
        <begin position="248"/>
        <end position="267"/>
    </location>
</feature>
<keyword evidence="7" id="KW-0633">Potassium transport</keyword>
<protein>
    <recommendedName>
        <fullName evidence="7">Potassium transport protein</fullName>
    </recommendedName>
</protein>
<keyword evidence="3 7" id="KW-0812">Transmembrane</keyword>
<feature type="compositionally biased region" description="Polar residues" evidence="8">
    <location>
        <begin position="622"/>
        <end position="651"/>
    </location>
</feature>
<evidence type="ECO:0000256" key="1">
    <source>
        <dbReference type="ARBA" id="ARBA00004141"/>
    </source>
</evidence>
<feature type="transmembrane region" description="Helical" evidence="7">
    <location>
        <begin position="508"/>
        <end position="526"/>
    </location>
</feature>
<dbReference type="EMBL" id="QVQW01000078">
    <property type="protein sequence ID" value="RKU41280.1"/>
    <property type="molecule type" value="Genomic_DNA"/>
</dbReference>
<dbReference type="AlphaFoldDB" id="A0A420Y0I8"/>
<dbReference type="GO" id="GO:0005886">
    <property type="term" value="C:plasma membrane"/>
    <property type="evidence" value="ECO:0007669"/>
    <property type="project" value="InterPro"/>
</dbReference>
<gene>
    <name evidence="9" type="ORF">DL546_000962</name>
</gene>
<evidence type="ECO:0000313" key="10">
    <source>
        <dbReference type="Proteomes" id="UP000275385"/>
    </source>
</evidence>
<dbReference type="GO" id="GO:1990573">
    <property type="term" value="P:potassium ion import across plasma membrane"/>
    <property type="evidence" value="ECO:0007669"/>
    <property type="project" value="TreeGrafter"/>
</dbReference>
<evidence type="ECO:0000256" key="8">
    <source>
        <dbReference type="SAM" id="MobiDB-lite"/>
    </source>
</evidence>